<dbReference type="EMBL" id="CP064787">
    <property type="protein sequence ID" value="QSG07269.1"/>
    <property type="molecule type" value="Genomic_DNA"/>
</dbReference>
<evidence type="ECO:0000313" key="2">
    <source>
        <dbReference type="Proteomes" id="UP000663525"/>
    </source>
</evidence>
<gene>
    <name evidence="1" type="primary">metK2</name>
    <name evidence="1" type="ORF">HSR121_2952</name>
</gene>
<name>A0A897N8C0_9EURY</name>
<proteinExistence type="predicted"/>
<dbReference type="Pfam" id="PF01941">
    <property type="entry name" value="AdoMet_Synthase"/>
    <property type="match status" value="1"/>
</dbReference>
<dbReference type="NCBIfam" id="NF003366">
    <property type="entry name" value="PRK04439.1-5"/>
    <property type="match status" value="1"/>
</dbReference>
<dbReference type="InterPro" id="IPR027790">
    <property type="entry name" value="AdoMet_synthase_2_family"/>
</dbReference>
<organism evidence="1 2">
    <name type="scientific">Halapricum desulfuricans</name>
    <dbReference type="NCBI Taxonomy" id="2841257"/>
    <lineage>
        <taxon>Archaea</taxon>
        <taxon>Methanobacteriati</taxon>
        <taxon>Methanobacteriota</taxon>
        <taxon>Stenosarchaea group</taxon>
        <taxon>Halobacteria</taxon>
        <taxon>Halobacteriales</taxon>
        <taxon>Haloarculaceae</taxon>
        <taxon>Halapricum</taxon>
    </lineage>
</organism>
<accession>A0A897N8C0</accession>
<dbReference type="Gene3D" id="3.30.300.280">
    <property type="entry name" value="S-adenosylmethionine synthetase, C-terminal domain"/>
    <property type="match status" value="1"/>
</dbReference>
<dbReference type="InterPro" id="IPR042544">
    <property type="entry name" value="AdoMet_synthase_3"/>
</dbReference>
<protein>
    <submittedName>
        <fullName evidence="1">Archaeal S-adenosylmethionine synthetase</fullName>
    </submittedName>
</protein>
<dbReference type="GeneID" id="68856485"/>
<dbReference type="RefSeq" id="WP_229113712.1">
    <property type="nucleotide sequence ID" value="NZ_CP064787.1"/>
</dbReference>
<dbReference type="AlphaFoldDB" id="A0A897N8C0"/>
<sequence length="385" mass="41619">MEPSFTVRHLDRNPIESRATEFVERKGLGHPDSICDGVAEAVSRRLSQHYLEEYGRVLHHNTDTVQLVAGTTAPAFGGGETVDAIYVLLGGRATRSVDGREIPVDDIAIDAARAYVDANFAALSDDMIEFESRIGETSTDLQSLFDSQGIGRANDTSVGTGYAPLSETDRIVRGVEPAIRERVPAVGEDVKVMGWRADDELRLTVAAAVIARRVADVEEYVAVRERVAELVARYADRRTDRTVTVEVNAADDLESGSVYLTETGLSAEMGDDGSVGRGNRVNGLITPHRAMNLEAVAGKNPVTHVGKLYNLIATSAAERIHRELGADHAEVKLLSQIGQPVARPLAIDVDTTTRDDEAVRSIVFGELEDVASLTRDLVAGETDVF</sequence>
<dbReference type="PANTHER" id="PTHR36697:SF1">
    <property type="entry name" value="S-ADENOSYLMETHIONINE SYNTHASE"/>
    <property type="match status" value="1"/>
</dbReference>
<dbReference type="Proteomes" id="UP000663525">
    <property type="component" value="Chromosome"/>
</dbReference>
<evidence type="ECO:0000313" key="1">
    <source>
        <dbReference type="EMBL" id="QSG07269.1"/>
    </source>
</evidence>
<dbReference type="PANTHER" id="PTHR36697">
    <property type="entry name" value="S-ADENOSYLMETHIONINE SYNTHASE"/>
    <property type="match status" value="1"/>
</dbReference>
<dbReference type="Gene3D" id="3.30.300.10">
    <property type="match status" value="1"/>
</dbReference>
<reference evidence="1" key="1">
    <citation type="submission" date="2020-11" db="EMBL/GenBank/DDBJ databases">
        <title>Carbohydrate-dependent, anaerobic sulfur respiration: A novel catabolism in halophilic archaea.</title>
        <authorList>
            <person name="Sorokin D.Y."/>
            <person name="Messina E."/>
            <person name="Smedile F."/>
            <person name="La Cono V."/>
            <person name="Hallsworth J.E."/>
            <person name="Yakimov M.M."/>
        </authorList>
    </citation>
    <scope>NUCLEOTIDE SEQUENCE</scope>
    <source>
        <strain evidence="1">HSR12-1</strain>
    </source>
</reference>